<dbReference type="Proteomes" id="UP000076580">
    <property type="component" value="Chromosome 03"/>
</dbReference>
<comment type="caution">
    <text evidence="2">The sequence shown here is derived from an EMBL/GenBank/DDBJ whole genome shotgun (WGS) entry which is preliminary data.</text>
</comment>
<name>A0A151GF64_DRECN</name>
<proteinExistence type="predicted"/>
<accession>A0A151GF64</accession>
<sequence length="240" mass="26913">MKTNTTLPGSSRGPHDLLGPNIGRGIEVMHSPVGRGSHERHDMTMTLQLLADRVSTRGTMHRNGRAGMSWNDNHRSPQLGGGCLLQSQGRAAPPSWRYDADTDHDIGWGFMVLLGDDEMTARSPRNQRRSSHDLDAVVVLRDEGSPGRGFKMRGRRGSGRKKHLEACRWRLSTDPNGLYDRRAPLAPCQHVPHPSSHSFYPYSRERHGTGLVGSWLPRRRMGLSSRARDDQRRRQSSPCT</sequence>
<evidence type="ECO:0000313" key="3">
    <source>
        <dbReference type="Proteomes" id="UP000076580"/>
    </source>
</evidence>
<dbReference type="AlphaFoldDB" id="A0A151GF64"/>
<dbReference type="GeneID" id="63720309"/>
<evidence type="ECO:0000256" key="1">
    <source>
        <dbReference type="SAM" id="MobiDB-lite"/>
    </source>
</evidence>
<protein>
    <submittedName>
        <fullName evidence="2">Uncharacterized protein</fullName>
    </submittedName>
</protein>
<keyword evidence="3" id="KW-1185">Reference proteome</keyword>
<dbReference type="EMBL" id="LAYC01000003">
    <property type="protein sequence ID" value="KYK55702.1"/>
    <property type="molecule type" value="Genomic_DNA"/>
</dbReference>
<gene>
    <name evidence="2" type="ORF">DCS_07666</name>
</gene>
<evidence type="ECO:0000313" key="2">
    <source>
        <dbReference type="EMBL" id="KYK55702.1"/>
    </source>
</evidence>
<feature type="region of interest" description="Disordered" evidence="1">
    <location>
        <begin position="1"/>
        <end position="22"/>
    </location>
</feature>
<reference evidence="2 3" key="1">
    <citation type="journal article" date="2016" name="Sci. Rep.">
        <title>Insights into Adaptations to a Near-Obligate Nematode Endoparasitic Lifestyle from the Finished Genome of Drechmeria coniospora.</title>
        <authorList>
            <person name="Zhang L."/>
            <person name="Zhou Z."/>
            <person name="Guo Q."/>
            <person name="Fokkens L."/>
            <person name="Miskei M."/>
            <person name="Pocsi I."/>
            <person name="Zhang W."/>
            <person name="Chen M."/>
            <person name="Wang L."/>
            <person name="Sun Y."/>
            <person name="Donzelli B.G."/>
            <person name="Gibson D.M."/>
            <person name="Nelson D.R."/>
            <person name="Luo J.G."/>
            <person name="Rep M."/>
            <person name="Liu H."/>
            <person name="Yang S."/>
            <person name="Wang J."/>
            <person name="Krasnoff S.B."/>
            <person name="Xu Y."/>
            <person name="Molnar I."/>
            <person name="Lin M."/>
        </authorList>
    </citation>
    <scope>NUCLEOTIDE SEQUENCE [LARGE SCALE GENOMIC DNA]</scope>
    <source>
        <strain evidence="2 3">ARSEF 6962</strain>
    </source>
</reference>
<organism evidence="2 3">
    <name type="scientific">Drechmeria coniospora</name>
    <name type="common">Nematophagous fungus</name>
    <name type="synonym">Meria coniospora</name>
    <dbReference type="NCBI Taxonomy" id="98403"/>
    <lineage>
        <taxon>Eukaryota</taxon>
        <taxon>Fungi</taxon>
        <taxon>Dikarya</taxon>
        <taxon>Ascomycota</taxon>
        <taxon>Pezizomycotina</taxon>
        <taxon>Sordariomycetes</taxon>
        <taxon>Hypocreomycetidae</taxon>
        <taxon>Hypocreales</taxon>
        <taxon>Ophiocordycipitaceae</taxon>
        <taxon>Drechmeria</taxon>
    </lineage>
</organism>
<dbReference type="InParanoid" id="A0A151GF64"/>
<dbReference type="RefSeq" id="XP_040655054.1">
    <property type="nucleotide sequence ID" value="XM_040804950.1"/>
</dbReference>